<organism evidence="1 2">
    <name type="scientific">Lysobacter antibioticus</name>
    <dbReference type="NCBI Taxonomy" id="84531"/>
    <lineage>
        <taxon>Bacteria</taxon>
        <taxon>Pseudomonadati</taxon>
        <taxon>Pseudomonadota</taxon>
        <taxon>Gammaproteobacteria</taxon>
        <taxon>Lysobacterales</taxon>
        <taxon>Lysobacteraceae</taxon>
        <taxon>Lysobacter</taxon>
    </lineage>
</organism>
<dbReference type="AlphaFoldDB" id="A0A0S2DS45"/>
<proteinExistence type="predicted"/>
<sequence length="211" mass="23215">MLYDGNGCSPPYEYSMDDWIREKNDYLDSLGPRDRAPVRSMTPEEVENMKKLQAEKDQRDARIAQEVAKGIWFSASSSTPEGKLCTASFAKLTSADNGTSGGIVSIMGFQKPKPDAWLIFYGTGLPQPKKVRKINITLQQDNEPAQAVQVFSYRYQGRAGAIAFAVPGLAAALDGMRDQQTFKLSIDGKTAMAIQWAEAAPVIQKLKQCAQ</sequence>
<dbReference type="Proteomes" id="UP000060787">
    <property type="component" value="Chromosome"/>
</dbReference>
<evidence type="ECO:0000313" key="2">
    <source>
        <dbReference type="Proteomes" id="UP000060787"/>
    </source>
</evidence>
<protein>
    <submittedName>
        <fullName evidence="1">Uncharacterized protein</fullName>
    </submittedName>
</protein>
<name>A0A0S2DS45_LYSAN</name>
<dbReference type="KEGG" id="lab:LA76x_5020"/>
<evidence type="ECO:0000313" key="1">
    <source>
        <dbReference type="EMBL" id="ALN83122.1"/>
    </source>
</evidence>
<dbReference type="EMBL" id="CP011129">
    <property type="protein sequence ID" value="ALN83122.1"/>
    <property type="molecule type" value="Genomic_DNA"/>
</dbReference>
<dbReference type="PATRIC" id="fig|84531.7.peg.434"/>
<accession>A0A0S2DS45</accession>
<dbReference type="KEGG" id="laq:GLA29479_432"/>
<reference evidence="1 2" key="1">
    <citation type="journal article" date="2015" name="BMC Genomics">
        <title>Comparative genomics and metabolic profiling of the genus Lysobacter.</title>
        <authorList>
            <person name="de Bruijn I."/>
            <person name="Cheng X."/>
            <person name="de Jager V."/>
            <person name="Exposito R.G."/>
            <person name="Watrous J."/>
            <person name="Patel N."/>
            <person name="Postma J."/>
            <person name="Dorrestein P.C."/>
            <person name="Kobayashi D."/>
            <person name="Raaijmakers J.M."/>
        </authorList>
    </citation>
    <scope>NUCLEOTIDE SEQUENCE [LARGE SCALE GENOMIC DNA]</scope>
    <source>
        <strain evidence="1 2">76</strain>
    </source>
</reference>
<keyword evidence="2" id="KW-1185">Reference proteome</keyword>
<gene>
    <name evidence="1" type="ORF">LA76x_5020</name>
</gene>